<protein>
    <submittedName>
        <fullName evidence="2">Uncharacterized protein</fullName>
    </submittedName>
</protein>
<dbReference type="AlphaFoldDB" id="A0A5J4QJ75"/>
<dbReference type="EMBL" id="SNRW01045355">
    <property type="protein sequence ID" value="KAA6321058.1"/>
    <property type="molecule type" value="Genomic_DNA"/>
</dbReference>
<feature type="region of interest" description="Disordered" evidence="1">
    <location>
        <begin position="1"/>
        <end position="83"/>
    </location>
</feature>
<feature type="non-terminal residue" evidence="2">
    <location>
        <position position="1"/>
    </location>
</feature>
<comment type="caution">
    <text evidence="2">The sequence shown here is derived from an EMBL/GenBank/DDBJ whole genome shotgun (WGS) entry which is preliminary data.</text>
</comment>
<proteinExistence type="predicted"/>
<gene>
    <name evidence="2" type="ORF">EZS28_054605</name>
</gene>
<name>A0A5J4QJ75_9EUKA</name>
<dbReference type="Proteomes" id="UP000324800">
    <property type="component" value="Unassembled WGS sequence"/>
</dbReference>
<evidence type="ECO:0000313" key="3">
    <source>
        <dbReference type="Proteomes" id="UP000324800"/>
    </source>
</evidence>
<organism evidence="2 3">
    <name type="scientific">Streblomastix strix</name>
    <dbReference type="NCBI Taxonomy" id="222440"/>
    <lineage>
        <taxon>Eukaryota</taxon>
        <taxon>Metamonada</taxon>
        <taxon>Preaxostyla</taxon>
        <taxon>Oxymonadida</taxon>
        <taxon>Streblomastigidae</taxon>
        <taxon>Streblomastix</taxon>
    </lineage>
</organism>
<feature type="non-terminal residue" evidence="2">
    <location>
        <position position="154"/>
    </location>
</feature>
<evidence type="ECO:0000313" key="2">
    <source>
        <dbReference type="EMBL" id="KAA6321058.1"/>
    </source>
</evidence>
<sequence length="154" mass="16858">SNTAFAGLPSQIWSIRTPHAPEALSSQSQSKEYQSNKKRNYISPQPGRAGSVGSQGSQSSSESYLGMGSNRIGRNSSSNPFANIGAVVGKRQGEIIGSIQFTPKMNRQLPQSQHLPHPVNAQQQQILQQQRQQQQQLLELRANAHMTNASHITK</sequence>
<accession>A0A5J4QJ75</accession>
<feature type="compositionally biased region" description="Polar residues" evidence="1">
    <location>
        <begin position="24"/>
        <end position="33"/>
    </location>
</feature>
<evidence type="ECO:0000256" key="1">
    <source>
        <dbReference type="SAM" id="MobiDB-lite"/>
    </source>
</evidence>
<feature type="compositionally biased region" description="Low complexity" evidence="1">
    <location>
        <begin position="47"/>
        <end position="79"/>
    </location>
</feature>
<reference evidence="2 3" key="1">
    <citation type="submission" date="2019-03" db="EMBL/GenBank/DDBJ databases">
        <title>Single cell metagenomics reveals metabolic interactions within the superorganism composed of flagellate Streblomastix strix and complex community of Bacteroidetes bacteria on its surface.</title>
        <authorList>
            <person name="Treitli S.C."/>
            <person name="Kolisko M."/>
            <person name="Husnik F."/>
            <person name="Keeling P."/>
            <person name="Hampl V."/>
        </authorList>
    </citation>
    <scope>NUCLEOTIDE SEQUENCE [LARGE SCALE GENOMIC DNA]</scope>
    <source>
        <strain evidence="2">ST1C</strain>
    </source>
</reference>